<gene>
    <name evidence="3" type="ORF">PD5205_02458</name>
    <name evidence="2" type="ORF">PD885_02495</name>
</gene>
<reference evidence="2 4" key="2">
    <citation type="submission" date="2017-05" db="EMBL/GenBank/DDBJ databases">
        <authorList>
            <person name="Blom J."/>
        </authorList>
    </citation>
    <scope>NUCLEOTIDE SEQUENCE [LARGE SCALE GENOMIC DNA]</scope>
    <source>
        <strain evidence="2">PD885</strain>
    </source>
</reference>
<dbReference type="GO" id="GO:0003677">
    <property type="term" value="F:DNA binding"/>
    <property type="evidence" value="ECO:0007669"/>
    <property type="project" value="InterPro"/>
</dbReference>
<dbReference type="InterPro" id="IPR002559">
    <property type="entry name" value="Transposase_11"/>
</dbReference>
<organism evidence="3 5">
    <name type="scientific">Xanthomonas fragariae</name>
    <dbReference type="NCBI Taxonomy" id="48664"/>
    <lineage>
        <taxon>Bacteria</taxon>
        <taxon>Pseudomonadati</taxon>
        <taxon>Pseudomonadota</taxon>
        <taxon>Gammaproteobacteria</taxon>
        <taxon>Lysobacterales</taxon>
        <taxon>Lysobacteraceae</taxon>
        <taxon>Xanthomonas</taxon>
    </lineage>
</organism>
<dbReference type="PANTHER" id="PTHR35604">
    <property type="entry name" value="TRANSPOSASE INSH FOR INSERTION SEQUENCE ELEMENT IS5A-RELATED"/>
    <property type="match status" value="1"/>
</dbReference>
<reference evidence="3 5" key="1">
    <citation type="submission" date="2017-05" db="EMBL/GenBank/DDBJ databases">
        <authorList>
            <person name="Song R."/>
            <person name="Chenine A.L."/>
            <person name="Ruprecht R.M."/>
        </authorList>
    </citation>
    <scope>NUCLEOTIDE SEQUENCE [LARGE SCALE GENOMIC DNA]</scope>
    <source>
        <strain evidence="3">PD5205</strain>
    </source>
</reference>
<evidence type="ECO:0000259" key="1">
    <source>
        <dbReference type="Pfam" id="PF01609"/>
    </source>
</evidence>
<dbReference type="AlphaFoldDB" id="A0A1Y6GWR3"/>
<accession>A0A1Y6GWR3</accession>
<sequence length="72" mass="7580">MKAHIGMDEFSGLVHAVHCTAANVADVTVTHALLHGKQHSVFGESGESGANKREESQACKAAFFIATKRDAG</sequence>
<dbReference type="EMBL" id="LT853882">
    <property type="protein sequence ID" value="SMQ99727.1"/>
    <property type="molecule type" value="Genomic_DNA"/>
</dbReference>
<feature type="domain" description="Transposase IS4-like" evidence="1">
    <location>
        <begin position="1"/>
        <end position="68"/>
    </location>
</feature>
<dbReference type="GO" id="GO:0006313">
    <property type="term" value="P:DNA transposition"/>
    <property type="evidence" value="ECO:0007669"/>
    <property type="project" value="InterPro"/>
</dbReference>
<dbReference type="EMBL" id="LT853885">
    <property type="protein sequence ID" value="SMR03749.1"/>
    <property type="molecule type" value="Genomic_DNA"/>
</dbReference>
<evidence type="ECO:0000313" key="4">
    <source>
        <dbReference type="Proteomes" id="UP000195877"/>
    </source>
</evidence>
<protein>
    <submittedName>
        <fullName evidence="3">Transposase</fullName>
    </submittedName>
</protein>
<dbReference type="PANTHER" id="PTHR35604:SF2">
    <property type="entry name" value="TRANSPOSASE INSH FOR INSERTION SEQUENCE ELEMENT IS5A-RELATED"/>
    <property type="match status" value="1"/>
</dbReference>
<keyword evidence="4" id="KW-1185">Reference proteome</keyword>
<dbReference type="Pfam" id="PF01609">
    <property type="entry name" value="DDE_Tnp_1"/>
    <property type="match status" value="1"/>
</dbReference>
<name>A0A1Y6GWR3_9XANT</name>
<evidence type="ECO:0000313" key="5">
    <source>
        <dbReference type="Proteomes" id="UP000195953"/>
    </source>
</evidence>
<dbReference type="Proteomes" id="UP000195877">
    <property type="component" value="Chromosome 1"/>
</dbReference>
<dbReference type="GO" id="GO:0004803">
    <property type="term" value="F:transposase activity"/>
    <property type="evidence" value="ECO:0007669"/>
    <property type="project" value="InterPro"/>
</dbReference>
<dbReference type="eggNOG" id="COG3039">
    <property type="taxonomic scope" value="Bacteria"/>
</dbReference>
<proteinExistence type="predicted"/>
<evidence type="ECO:0000313" key="2">
    <source>
        <dbReference type="EMBL" id="SMQ99727.1"/>
    </source>
</evidence>
<dbReference type="Proteomes" id="UP000195953">
    <property type="component" value="Chromosome 1"/>
</dbReference>
<evidence type="ECO:0000313" key="3">
    <source>
        <dbReference type="EMBL" id="SMR03749.1"/>
    </source>
</evidence>